<sequence>MTWLSGVQITTSGGYLLNTRLCAETRLRQHAHGLRVAYPGLRVRQWGVTLGGTGVKDEAPDSGVEKATATCRYACTVPPNSLALI</sequence>
<gene>
    <name evidence="1" type="ORF">PsYK624_168200</name>
</gene>
<comment type="caution">
    <text evidence="1">The sequence shown here is derived from an EMBL/GenBank/DDBJ whole genome shotgun (WGS) entry which is preliminary data.</text>
</comment>
<organism evidence="1 2">
    <name type="scientific">Phanerochaete sordida</name>
    <dbReference type="NCBI Taxonomy" id="48140"/>
    <lineage>
        <taxon>Eukaryota</taxon>
        <taxon>Fungi</taxon>
        <taxon>Dikarya</taxon>
        <taxon>Basidiomycota</taxon>
        <taxon>Agaricomycotina</taxon>
        <taxon>Agaricomycetes</taxon>
        <taxon>Polyporales</taxon>
        <taxon>Phanerochaetaceae</taxon>
        <taxon>Phanerochaete</taxon>
    </lineage>
</organism>
<dbReference type="AlphaFoldDB" id="A0A9P3LP70"/>
<reference evidence="1 2" key="1">
    <citation type="submission" date="2021-08" db="EMBL/GenBank/DDBJ databases">
        <title>Draft Genome Sequence of Phanerochaete sordida strain YK-624.</title>
        <authorList>
            <person name="Mori T."/>
            <person name="Dohra H."/>
            <person name="Suzuki T."/>
            <person name="Kawagishi H."/>
            <person name="Hirai H."/>
        </authorList>
    </citation>
    <scope>NUCLEOTIDE SEQUENCE [LARGE SCALE GENOMIC DNA]</scope>
    <source>
        <strain evidence="1 2">YK-624</strain>
    </source>
</reference>
<proteinExistence type="predicted"/>
<keyword evidence="2" id="KW-1185">Reference proteome</keyword>
<name>A0A9P3LP70_9APHY</name>
<evidence type="ECO:0000313" key="1">
    <source>
        <dbReference type="EMBL" id="GJF00528.1"/>
    </source>
</evidence>
<dbReference type="Proteomes" id="UP000703269">
    <property type="component" value="Unassembled WGS sequence"/>
</dbReference>
<evidence type="ECO:0000313" key="2">
    <source>
        <dbReference type="Proteomes" id="UP000703269"/>
    </source>
</evidence>
<dbReference type="EMBL" id="BPQB01000161">
    <property type="protein sequence ID" value="GJF00528.1"/>
    <property type="molecule type" value="Genomic_DNA"/>
</dbReference>
<protein>
    <submittedName>
        <fullName evidence="1">Uncharacterized protein</fullName>
    </submittedName>
</protein>
<accession>A0A9P3LP70</accession>